<keyword evidence="2 4" id="KW-0808">Transferase</keyword>
<evidence type="ECO:0000313" key="5">
    <source>
        <dbReference type="EMBL" id="CAF0971337.1"/>
    </source>
</evidence>
<comment type="similarity">
    <text evidence="1 4">Belongs to the diacylglycerol acyltransferase family.</text>
</comment>
<keyword evidence="4" id="KW-0256">Endoplasmic reticulum</keyword>
<dbReference type="OrthoDB" id="44277at2759"/>
<dbReference type="PANTHER" id="PTHR22753:SF14">
    <property type="entry name" value="MONOACYLGLYCEROL_DIACYLGLYCEROL O-ACYLTRANSFERASE"/>
    <property type="match status" value="1"/>
</dbReference>
<dbReference type="InterPro" id="IPR007130">
    <property type="entry name" value="DAGAT"/>
</dbReference>
<dbReference type="PANTHER" id="PTHR22753">
    <property type="entry name" value="TRANSMEMBRANE PROTEIN 68"/>
    <property type="match status" value="1"/>
</dbReference>
<dbReference type="Pfam" id="PF03982">
    <property type="entry name" value="DAGAT"/>
    <property type="match status" value="1"/>
</dbReference>
<dbReference type="Proteomes" id="UP000663829">
    <property type="component" value="Unassembled WGS sequence"/>
</dbReference>
<accession>A0A814EML1</accession>
<dbReference type="EMBL" id="CAJOBC010002657">
    <property type="protein sequence ID" value="CAF3744357.1"/>
    <property type="molecule type" value="Genomic_DNA"/>
</dbReference>
<name>A0A814EML1_9BILA</name>
<dbReference type="GO" id="GO:0008374">
    <property type="term" value="F:O-acyltransferase activity"/>
    <property type="evidence" value="ECO:0007669"/>
    <property type="project" value="InterPro"/>
</dbReference>
<comment type="caution">
    <text evidence="5">The sequence shown here is derived from an EMBL/GenBank/DDBJ whole genome shotgun (WGS) entry which is preliminary data.</text>
</comment>
<keyword evidence="3" id="KW-0012">Acyltransferase</keyword>
<dbReference type="AlphaFoldDB" id="A0A814EML1"/>
<dbReference type="SUPFAM" id="SSF69593">
    <property type="entry name" value="Glycerol-3-phosphate (1)-acyltransferase"/>
    <property type="match status" value="1"/>
</dbReference>
<gene>
    <name evidence="5" type="ORF">GPM918_LOCUS12252</name>
    <name evidence="6" type="ORF">SRO942_LOCUS12253</name>
</gene>
<keyword evidence="7" id="KW-1185">Reference proteome</keyword>
<evidence type="ECO:0000256" key="2">
    <source>
        <dbReference type="ARBA" id="ARBA00022679"/>
    </source>
</evidence>
<protein>
    <recommendedName>
        <fullName evidence="4">Acyltransferase</fullName>
        <ecNumber evidence="4">2.3.1.-</ecNumber>
    </recommendedName>
</protein>
<evidence type="ECO:0000313" key="6">
    <source>
        <dbReference type="EMBL" id="CAF3744357.1"/>
    </source>
</evidence>
<evidence type="ECO:0000256" key="3">
    <source>
        <dbReference type="ARBA" id="ARBA00023315"/>
    </source>
</evidence>
<comment type="subcellular location">
    <subcellularLocation>
        <location evidence="4">Endoplasmic reticulum membrane</location>
        <topology evidence="4">Multi-pass membrane protein</topology>
    </subcellularLocation>
</comment>
<evidence type="ECO:0000313" key="7">
    <source>
        <dbReference type="Proteomes" id="UP000663829"/>
    </source>
</evidence>
<proteinExistence type="inferred from homology"/>
<sequence length="374" mass="43075">MSLMALQWNFLSQDLDKMRAKVLNEIGDLAVRQNARRFSKRTQLAFLSDEQIGGSWFFRLFTFIRYYLFTFVHAFEIVGQEKLEQDTGVLMRSYSFMTQPRMILCMISRHTTHCADVLPLLISGYHITGRVTRGLMHRLILRYFPLLRWLGSVPGERESAEALLEAGFLCGVIPGGGDEGMVGHENAYVVRWPKKRKGFAHIAMKAHAPIIPCFLQNQEEMRFNPLFALANLLRIGHFYSYIMLFDIPYIKPLLYRLGMGIWFSCTWFQLPIPVKLTLHIGDPVEYGENDTIDDVVQRSRNALQALINKHQPHDLGWNDHSHFHPALNFVYIVDKYQQISIDLSLSSAYVLRNICKRRIVSTDSSSIDSGTSTH</sequence>
<evidence type="ECO:0000256" key="1">
    <source>
        <dbReference type="ARBA" id="ARBA00005420"/>
    </source>
</evidence>
<dbReference type="EC" id="2.3.1.-" evidence="4"/>
<organism evidence="5 7">
    <name type="scientific">Didymodactylos carnosus</name>
    <dbReference type="NCBI Taxonomy" id="1234261"/>
    <lineage>
        <taxon>Eukaryota</taxon>
        <taxon>Metazoa</taxon>
        <taxon>Spiralia</taxon>
        <taxon>Gnathifera</taxon>
        <taxon>Rotifera</taxon>
        <taxon>Eurotatoria</taxon>
        <taxon>Bdelloidea</taxon>
        <taxon>Philodinida</taxon>
        <taxon>Philodinidae</taxon>
        <taxon>Didymodactylos</taxon>
    </lineage>
</organism>
<dbReference type="Proteomes" id="UP000681722">
    <property type="component" value="Unassembled WGS sequence"/>
</dbReference>
<reference evidence="5" key="1">
    <citation type="submission" date="2021-02" db="EMBL/GenBank/DDBJ databases">
        <authorList>
            <person name="Nowell W R."/>
        </authorList>
    </citation>
    <scope>NUCLEOTIDE SEQUENCE</scope>
</reference>
<dbReference type="EMBL" id="CAJNOQ010002657">
    <property type="protein sequence ID" value="CAF0971337.1"/>
    <property type="molecule type" value="Genomic_DNA"/>
</dbReference>
<evidence type="ECO:0000256" key="4">
    <source>
        <dbReference type="RuleBase" id="RU367023"/>
    </source>
</evidence>
<dbReference type="GO" id="GO:0005789">
    <property type="term" value="C:endoplasmic reticulum membrane"/>
    <property type="evidence" value="ECO:0007669"/>
    <property type="project" value="UniProtKB-SubCell"/>
</dbReference>